<dbReference type="RefSeq" id="WP_034414422.1">
    <property type="nucleotide sequence ID" value="NZ_JGVK01000027.1"/>
</dbReference>
<dbReference type="PROSITE" id="PS50914">
    <property type="entry name" value="BON"/>
    <property type="match status" value="1"/>
</dbReference>
<dbReference type="PROSITE" id="PS51257">
    <property type="entry name" value="PROKAR_LIPOPROTEIN"/>
    <property type="match status" value="1"/>
</dbReference>
<dbReference type="Pfam" id="PF04972">
    <property type="entry name" value="BON"/>
    <property type="match status" value="2"/>
</dbReference>
<dbReference type="OrthoDB" id="9783990at2"/>
<comment type="caution">
    <text evidence="3">The sequence shown here is derived from an EMBL/GenBank/DDBJ whole genome shotgun (WGS) entry which is preliminary data.</text>
</comment>
<dbReference type="PANTHER" id="PTHR34606">
    <property type="entry name" value="BON DOMAIN-CONTAINING PROTEIN"/>
    <property type="match status" value="1"/>
</dbReference>
<keyword evidence="4" id="KW-1185">Reference proteome</keyword>
<dbReference type="Proteomes" id="UP000053784">
    <property type="component" value="Unassembled WGS sequence"/>
</dbReference>
<dbReference type="STRING" id="1179155.CF67_04073"/>
<evidence type="ECO:0000313" key="3">
    <source>
        <dbReference type="EMBL" id="KEY91082.1"/>
    </source>
</evidence>
<evidence type="ECO:0000313" key="4">
    <source>
        <dbReference type="Proteomes" id="UP000053784"/>
    </source>
</evidence>
<organism evidence="3 4">
    <name type="scientific">Candidatus Photodesmus blepharonis</name>
    <dbReference type="NCBI Taxonomy" id="1179155"/>
    <lineage>
        <taxon>Bacteria</taxon>
        <taxon>Pseudomonadati</taxon>
        <taxon>Pseudomonadota</taxon>
        <taxon>Gammaproteobacteria</taxon>
        <taxon>Vibrionales</taxon>
        <taxon>Vibrionaceae</taxon>
        <taxon>Candidatus Photodesmus</taxon>
    </lineage>
</organism>
<evidence type="ECO:0000259" key="2">
    <source>
        <dbReference type="PROSITE" id="PS50914"/>
    </source>
</evidence>
<dbReference type="InterPro" id="IPR014004">
    <property type="entry name" value="Transpt-assoc_nodulatn_dom_bac"/>
</dbReference>
<accession>A0A084CMQ3</accession>
<dbReference type="PANTHER" id="PTHR34606:SF4">
    <property type="entry name" value="OUTER MEMBRANE LIPOPROTEIN DOLP"/>
    <property type="match status" value="1"/>
</dbReference>
<dbReference type="SMART" id="SM00749">
    <property type="entry name" value="BON"/>
    <property type="match status" value="2"/>
</dbReference>
<reference evidence="3 4" key="1">
    <citation type="submission" date="2014-03" db="EMBL/GenBank/DDBJ databases">
        <title>Selection and divergence in the genomes of co-occurring obligate luminous symbionts with specific hosts.</title>
        <authorList>
            <person name="Hendry T.A."/>
            <person name="de Wet J.R."/>
            <person name="Dunlap P.V."/>
        </authorList>
    </citation>
    <scope>NUCLEOTIDE SEQUENCE [LARGE SCALE GENOMIC DNA]</scope>
    <source>
        <strain evidence="3 4">Ppalp.1</strain>
    </source>
</reference>
<keyword evidence="1" id="KW-0732">Signal</keyword>
<gene>
    <name evidence="3" type="ORF">CF67_04073</name>
</gene>
<dbReference type="InterPro" id="IPR007055">
    <property type="entry name" value="BON_dom"/>
</dbReference>
<dbReference type="eggNOG" id="COG2823">
    <property type="taxonomic scope" value="Bacteria"/>
</dbReference>
<proteinExistence type="predicted"/>
<dbReference type="AlphaFoldDB" id="A0A084CMQ3"/>
<protein>
    <submittedName>
        <fullName evidence="3">25 kDa hemolysin</fullName>
    </submittedName>
</protein>
<name>A0A084CMQ3_9GAMM</name>
<dbReference type="InterPro" id="IPR051686">
    <property type="entry name" value="Lipoprotein_DolP"/>
</dbReference>
<feature type="domain" description="BON" evidence="2">
    <location>
        <begin position="122"/>
        <end position="189"/>
    </location>
</feature>
<dbReference type="EMBL" id="JGVK01000027">
    <property type="protein sequence ID" value="KEY91082.1"/>
    <property type="molecule type" value="Genomic_DNA"/>
</dbReference>
<sequence length="190" mass="21233">MKLFIKFTLLLIPLTISLLGCASLFTINTSQDAIYSRTIKEIWKDNNIKLEIAGLNNKASLKGQVRVTGVSYNGTVVLLGQAKNQKKLDDFKNRVKKIPGITQIHNQVKIKNPLFSIKQVGHDAWITLKVKAALLINAELNGMDTKVMTEDKEVFLFGFVSRKTADTAANIARNVSGVKRVIRAFQYLDK</sequence>
<evidence type="ECO:0000256" key="1">
    <source>
        <dbReference type="ARBA" id="ARBA00022729"/>
    </source>
</evidence>